<dbReference type="Pfam" id="PF03140">
    <property type="entry name" value="DUF247"/>
    <property type="match status" value="1"/>
</dbReference>
<dbReference type="InterPro" id="IPR004158">
    <property type="entry name" value="DUF247_pln"/>
</dbReference>
<dbReference type="EMBL" id="JAZDWU010000007">
    <property type="protein sequence ID" value="KAK9997272.1"/>
    <property type="molecule type" value="Genomic_DNA"/>
</dbReference>
<dbReference type="AlphaFoldDB" id="A0AAW2CGJ7"/>
<comment type="caution">
    <text evidence="1">The sequence shown here is derived from an EMBL/GenBank/DDBJ whole genome shotgun (WGS) entry which is preliminary data.</text>
</comment>
<keyword evidence="2" id="KW-1185">Reference proteome</keyword>
<protein>
    <submittedName>
        <fullName evidence="1">Uncharacterized protein</fullName>
    </submittedName>
</protein>
<reference evidence="1 2" key="1">
    <citation type="submission" date="2024-01" db="EMBL/GenBank/DDBJ databases">
        <title>A telomere-to-telomere, gap-free genome of sweet tea (Lithocarpus litseifolius).</title>
        <authorList>
            <person name="Zhou J."/>
        </authorList>
    </citation>
    <scope>NUCLEOTIDE SEQUENCE [LARGE SCALE GENOMIC DNA]</scope>
    <source>
        <strain evidence="1">Zhou-2022a</strain>
        <tissue evidence="1">Leaf</tissue>
    </source>
</reference>
<evidence type="ECO:0000313" key="2">
    <source>
        <dbReference type="Proteomes" id="UP001459277"/>
    </source>
</evidence>
<dbReference type="PANTHER" id="PTHR31170:SF9">
    <property type="entry name" value="PROTEIN, PUTATIVE (DUF247)-RELATED"/>
    <property type="match status" value="1"/>
</dbReference>
<dbReference type="PANTHER" id="PTHR31170">
    <property type="entry name" value="BNAC04G53230D PROTEIN"/>
    <property type="match status" value="1"/>
</dbReference>
<evidence type="ECO:0000313" key="1">
    <source>
        <dbReference type="EMBL" id="KAK9997272.1"/>
    </source>
</evidence>
<organism evidence="1 2">
    <name type="scientific">Lithocarpus litseifolius</name>
    <dbReference type="NCBI Taxonomy" id="425828"/>
    <lineage>
        <taxon>Eukaryota</taxon>
        <taxon>Viridiplantae</taxon>
        <taxon>Streptophyta</taxon>
        <taxon>Embryophyta</taxon>
        <taxon>Tracheophyta</taxon>
        <taxon>Spermatophyta</taxon>
        <taxon>Magnoliopsida</taxon>
        <taxon>eudicotyledons</taxon>
        <taxon>Gunneridae</taxon>
        <taxon>Pentapetalae</taxon>
        <taxon>rosids</taxon>
        <taxon>fabids</taxon>
        <taxon>Fagales</taxon>
        <taxon>Fagaceae</taxon>
        <taxon>Lithocarpus</taxon>
    </lineage>
</organism>
<dbReference type="Proteomes" id="UP001459277">
    <property type="component" value="Unassembled WGS sequence"/>
</dbReference>
<accession>A0AAW2CGJ7</accession>
<proteinExistence type="predicted"/>
<sequence length="138" mass="16234">MEESIRGCYAESVDLTSDRFVKMILVDASFVLEFFFRNSRQKNPLVGEPWAAAVMLDLVLLENQLPFFVIQKLYKLAFPSLSDYDGLLELSFRYFREFNIQSIKPHPNVQIEHFTDLLRTFQIPPPEKLATKERLWND</sequence>
<name>A0AAW2CGJ7_9ROSI</name>
<gene>
    <name evidence="1" type="ORF">SO802_021958</name>
</gene>